<protein>
    <submittedName>
        <fullName evidence="1">Uncharacterized protein</fullName>
    </submittedName>
</protein>
<gene>
    <name evidence="1" type="ORF">TNCT_202701</name>
</gene>
<evidence type="ECO:0000313" key="1">
    <source>
        <dbReference type="EMBL" id="GFQ83951.1"/>
    </source>
</evidence>
<comment type="caution">
    <text evidence="1">The sequence shown here is derived from an EMBL/GenBank/DDBJ whole genome shotgun (WGS) entry which is preliminary data.</text>
</comment>
<proteinExistence type="predicted"/>
<dbReference type="Proteomes" id="UP000887116">
    <property type="component" value="Unassembled WGS sequence"/>
</dbReference>
<dbReference type="EMBL" id="BMAO01012788">
    <property type="protein sequence ID" value="GFQ83951.1"/>
    <property type="molecule type" value="Genomic_DNA"/>
</dbReference>
<feature type="non-terminal residue" evidence="1">
    <location>
        <position position="1"/>
    </location>
</feature>
<keyword evidence="2" id="KW-1185">Reference proteome</keyword>
<reference evidence="1" key="1">
    <citation type="submission" date="2020-07" db="EMBL/GenBank/DDBJ databases">
        <title>Multicomponent nature underlies the extraordinary mechanical properties of spider dragline silk.</title>
        <authorList>
            <person name="Kono N."/>
            <person name="Nakamura H."/>
            <person name="Mori M."/>
            <person name="Yoshida Y."/>
            <person name="Ohtoshi R."/>
            <person name="Malay A.D."/>
            <person name="Moran D.A.P."/>
            <person name="Tomita M."/>
            <person name="Numata K."/>
            <person name="Arakawa K."/>
        </authorList>
    </citation>
    <scope>NUCLEOTIDE SEQUENCE</scope>
</reference>
<accession>A0A8X6FMH4</accession>
<evidence type="ECO:0000313" key="2">
    <source>
        <dbReference type="Proteomes" id="UP000887116"/>
    </source>
</evidence>
<dbReference type="AlphaFoldDB" id="A0A8X6FMH4"/>
<organism evidence="1 2">
    <name type="scientific">Trichonephila clavata</name>
    <name type="common">Joro spider</name>
    <name type="synonym">Nephila clavata</name>
    <dbReference type="NCBI Taxonomy" id="2740835"/>
    <lineage>
        <taxon>Eukaryota</taxon>
        <taxon>Metazoa</taxon>
        <taxon>Ecdysozoa</taxon>
        <taxon>Arthropoda</taxon>
        <taxon>Chelicerata</taxon>
        <taxon>Arachnida</taxon>
        <taxon>Araneae</taxon>
        <taxon>Araneomorphae</taxon>
        <taxon>Entelegynae</taxon>
        <taxon>Araneoidea</taxon>
        <taxon>Nephilidae</taxon>
        <taxon>Trichonephila</taxon>
    </lineage>
</organism>
<sequence>KKRLVCVDIKLRLCTRYLHEYRSKSLEVYFCEHFEGDVCSYVATMSKLWK</sequence>
<name>A0A8X6FMH4_TRICU</name>